<dbReference type="EMBL" id="CP033133">
    <property type="protein sequence ID" value="AYO54426.1"/>
    <property type="molecule type" value="Genomic_DNA"/>
</dbReference>
<protein>
    <submittedName>
        <fullName evidence="1">Uncharacterized protein</fullName>
    </submittedName>
</protein>
<dbReference type="AlphaFoldDB" id="A0A3G2T3W4"/>
<reference evidence="1 2" key="1">
    <citation type="submission" date="2018-10" db="EMBL/GenBank/DDBJ databases">
        <title>The complete genome of Acinetobacter wuhouensis strain WCHAW010062.</title>
        <authorList>
            <person name="Hu Y."/>
            <person name="Long H."/>
            <person name="Feng Y."/>
            <person name="Zong Z."/>
        </authorList>
    </citation>
    <scope>NUCLEOTIDE SEQUENCE [LARGE SCALE GENOMIC DNA]</scope>
    <source>
        <strain evidence="1 2">WCHAW010062</strain>
    </source>
</reference>
<accession>A0A3G2T3W4</accession>
<organism evidence="1 2">
    <name type="scientific">Acinetobacter wuhouensis</name>
    <dbReference type="NCBI Taxonomy" id="1879050"/>
    <lineage>
        <taxon>Bacteria</taxon>
        <taxon>Pseudomonadati</taxon>
        <taxon>Pseudomonadota</taxon>
        <taxon>Gammaproteobacteria</taxon>
        <taxon>Moraxellales</taxon>
        <taxon>Moraxellaceae</taxon>
        <taxon>Acinetobacter</taxon>
    </lineage>
</organism>
<proteinExistence type="predicted"/>
<name>A0A3G2T3W4_9GAMM</name>
<dbReference type="RefSeq" id="WP_087553418.1">
    <property type="nucleotide sequence ID" value="NZ_CP033133.1"/>
</dbReference>
<sequence>MSYTTVLAVHPGEKVEELFELGNAWGSAPVIWDAMAQKYLDKPHFMAATFEDSGEKLWALCRDESVPLVHRTLHLMTMDRMYIEKKDFKHAAQDIRAFLNDFPQPEDHINHWPAIADYLDTDPDVPAIGFHMTSVSDNPFHGDWDEENEDYGSLNWTTCQSVYESIKGSVEA</sequence>
<evidence type="ECO:0000313" key="1">
    <source>
        <dbReference type="EMBL" id="AYO54426.1"/>
    </source>
</evidence>
<evidence type="ECO:0000313" key="2">
    <source>
        <dbReference type="Proteomes" id="UP000279962"/>
    </source>
</evidence>
<gene>
    <name evidence="1" type="ORF">CDG68_12600</name>
</gene>
<dbReference type="Proteomes" id="UP000279962">
    <property type="component" value="Chromosome"/>
</dbReference>